<proteinExistence type="predicted"/>
<protein>
    <submittedName>
        <fullName evidence="2">Putative RNase H-like HicB family nuclease</fullName>
    </submittedName>
</protein>
<dbReference type="InterPro" id="IPR031807">
    <property type="entry name" value="HicB-like"/>
</dbReference>
<dbReference type="RefSeq" id="WP_258195666.1">
    <property type="nucleotide sequence ID" value="NZ_QAOL01000008.1"/>
</dbReference>
<dbReference type="EMBL" id="QAOL01000008">
    <property type="protein sequence ID" value="PTQ86840.1"/>
    <property type="molecule type" value="Genomic_DNA"/>
</dbReference>
<dbReference type="InterPro" id="IPR035069">
    <property type="entry name" value="TTHA1013/TTHA0281-like"/>
</dbReference>
<dbReference type="PANTHER" id="PTHR34504">
    <property type="entry name" value="ANTITOXIN HICB"/>
    <property type="match status" value="1"/>
</dbReference>
<evidence type="ECO:0000313" key="3">
    <source>
        <dbReference type="Proteomes" id="UP000244110"/>
    </source>
</evidence>
<comment type="caution">
    <text evidence="2">The sequence shown here is derived from an EMBL/GenBank/DDBJ whole genome shotgun (WGS) entry which is preliminary data.</text>
</comment>
<evidence type="ECO:0000259" key="1">
    <source>
        <dbReference type="Pfam" id="PF15919"/>
    </source>
</evidence>
<evidence type="ECO:0000313" key="2">
    <source>
        <dbReference type="EMBL" id="PTQ86840.1"/>
    </source>
</evidence>
<gene>
    <name evidence="2" type="ORF">C8R28_100835</name>
</gene>
<reference evidence="2 3" key="1">
    <citation type="submission" date="2018-04" db="EMBL/GenBank/DDBJ databases">
        <title>Active sludge and wastewater microbial communities from Klosterneuburg, Austria.</title>
        <authorList>
            <person name="Wagner M."/>
        </authorList>
    </citation>
    <scope>NUCLEOTIDE SEQUENCE [LARGE SCALE GENOMIC DNA]</scope>
    <source>
        <strain evidence="2 3">Nm4</strain>
    </source>
</reference>
<dbReference type="Pfam" id="PF15919">
    <property type="entry name" value="HicB_lk_antitox"/>
    <property type="match status" value="1"/>
</dbReference>
<dbReference type="PANTHER" id="PTHR34504:SF2">
    <property type="entry name" value="UPF0150 PROTEIN SSL0259"/>
    <property type="match status" value="1"/>
</dbReference>
<sequence length="105" mass="11375">MRYPIAIELGDEKHAFGVVVPDLPGCYSAGDTIDEAIDKAKEAIELWLETVIDGGGSVPNSKSISDHQANPEYKGWVWAIVTIDLTLSNSKQDLIAQSAFDPSGW</sequence>
<dbReference type="SUPFAM" id="SSF143100">
    <property type="entry name" value="TTHA1013/TTHA0281-like"/>
    <property type="match status" value="1"/>
</dbReference>
<dbReference type="AlphaFoldDB" id="A0A2T5ISK8"/>
<name>A0A2T5ISK8_9PROT</name>
<dbReference type="Proteomes" id="UP000244110">
    <property type="component" value="Unassembled WGS sequence"/>
</dbReference>
<organism evidence="2 3">
    <name type="scientific">Nitrosomonas ureae</name>
    <dbReference type="NCBI Taxonomy" id="44577"/>
    <lineage>
        <taxon>Bacteria</taxon>
        <taxon>Pseudomonadati</taxon>
        <taxon>Pseudomonadota</taxon>
        <taxon>Betaproteobacteria</taxon>
        <taxon>Nitrosomonadales</taxon>
        <taxon>Nitrosomonadaceae</taxon>
        <taxon>Nitrosomonas</taxon>
    </lineage>
</organism>
<accession>A0A2T5ISK8</accession>
<feature type="domain" description="HicB-like antitoxin of toxin-antitoxin system" evidence="1">
    <location>
        <begin position="3"/>
        <end position="92"/>
    </location>
</feature>
<dbReference type="InterPro" id="IPR051404">
    <property type="entry name" value="TA_system_antitoxin"/>
</dbReference>
<dbReference type="Gene3D" id="3.30.160.250">
    <property type="match status" value="1"/>
</dbReference>